<organism evidence="1 2">
    <name type="scientific">Clostridium algifaecis</name>
    <dbReference type="NCBI Taxonomy" id="1472040"/>
    <lineage>
        <taxon>Bacteria</taxon>
        <taxon>Bacillati</taxon>
        <taxon>Bacillota</taxon>
        <taxon>Clostridia</taxon>
        <taxon>Eubacteriales</taxon>
        <taxon>Clostridiaceae</taxon>
        <taxon>Clostridium</taxon>
    </lineage>
</organism>
<sequence>MKNKLSLIIISLLFIINLGGCGIGNNANTIKNKVQNAPEQTKNDLIKIPKDLQANMGTGSFYISTPSGTSQDGSVPVIYVAKDVQVEQIGVNTSDFDGKNLSYIFIDGIFNTKEQLSNSQSSINLKGNALKVGKHRVDIAQFNNNKTTDKVITHKVAYYEVKSK</sequence>
<proteinExistence type="predicted"/>
<evidence type="ECO:0000313" key="2">
    <source>
        <dbReference type="Proteomes" id="UP001519307"/>
    </source>
</evidence>
<gene>
    <name evidence="1" type="ORF">J2Z42_000639</name>
</gene>
<reference evidence="1 2" key="1">
    <citation type="submission" date="2021-03" db="EMBL/GenBank/DDBJ databases">
        <title>Genomic Encyclopedia of Type Strains, Phase IV (KMG-IV): sequencing the most valuable type-strain genomes for metagenomic binning, comparative biology and taxonomic classification.</title>
        <authorList>
            <person name="Goeker M."/>
        </authorList>
    </citation>
    <scope>NUCLEOTIDE SEQUENCE [LARGE SCALE GENOMIC DNA]</scope>
    <source>
        <strain evidence="1 2">DSM 28783</strain>
    </source>
</reference>
<evidence type="ECO:0008006" key="3">
    <source>
        <dbReference type="Google" id="ProtNLM"/>
    </source>
</evidence>
<keyword evidence="2" id="KW-1185">Reference proteome</keyword>
<accession>A0ABS4KSZ8</accession>
<name>A0ABS4KSZ8_9CLOT</name>
<comment type="caution">
    <text evidence="1">The sequence shown here is derived from an EMBL/GenBank/DDBJ whole genome shotgun (WGS) entry which is preliminary data.</text>
</comment>
<evidence type="ECO:0000313" key="1">
    <source>
        <dbReference type="EMBL" id="MBP2031974.1"/>
    </source>
</evidence>
<protein>
    <recommendedName>
        <fullName evidence="3">Lipoprotein</fullName>
    </recommendedName>
</protein>
<dbReference type="Proteomes" id="UP001519307">
    <property type="component" value="Unassembled WGS sequence"/>
</dbReference>
<dbReference type="EMBL" id="JAGGLM010000002">
    <property type="protein sequence ID" value="MBP2031974.1"/>
    <property type="molecule type" value="Genomic_DNA"/>
</dbReference>
<dbReference type="RefSeq" id="WP_209700911.1">
    <property type="nucleotide sequence ID" value="NZ_JAGGLM010000002.1"/>
</dbReference>